<keyword evidence="6" id="KW-0406">Ion transport</keyword>
<evidence type="ECO:0000256" key="5">
    <source>
        <dbReference type="ARBA" id="ARBA00022989"/>
    </source>
</evidence>
<dbReference type="AlphaFoldDB" id="A0A8T0GAN7"/>
<dbReference type="GO" id="GO:0005886">
    <property type="term" value="C:plasma membrane"/>
    <property type="evidence" value="ECO:0007669"/>
    <property type="project" value="UniProtKB-SubCell"/>
</dbReference>
<dbReference type="Proteomes" id="UP000822688">
    <property type="component" value="Chromosome 11"/>
</dbReference>
<comment type="caution">
    <text evidence="9">The sequence shown here is derived from an EMBL/GenBank/DDBJ whole genome shotgun (WGS) entry which is preliminary data.</text>
</comment>
<keyword evidence="4 8" id="KW-0812">Transmembrane</keyword>
<dbReference type="Pfam" id="PF25539">
    <property type="entry name" value="Bestrophin_2"/>
    <property type="match status" value="1"/>
</dbReference>
<evidence type="ECO:0000256" key="6">
    <source>
        <dbReference type="ARBA" id="ARBA00023065"/>
    </source>
</evidence>
<dbReference type="EMBL" id="CM026432">
    <property type="protein sequence ID" value="KAG0556416.1"/>
    <property type="molecule type" value="Genomic_DNA"/>
</dbReference>
<name>A0A8T0GAN7_CERPU</name>
<gene>
    <name evidence="9" type="ORF">KC19_11G051900</name>
</gene>
<accession>A0A8T0GAN7</accession>
<evidence type="ECO:0000313" key="10">
    <source>
        <dbReference type="Proteomes" id="UP000822688"/>
    </source>
</evidence>
<dbReference type="InterPro" id="IPR044669">
    <property type="entry name" value="YneE/VCCN1/2-like"/>
</dbReference>
<keyword evidence="5 8" id="KW-1133">Transmembrane helix</keyword>
<keyword evidence="7 8" id="KW-0472">Membrane</keyword>
<feature type="transmembrane region" description="Helical" evidence="8">
    <location>
        <begin position="34"/>
        <end position="55"/>
    </location>
</feature>
<sequence>MHRNTVYGHEQWHRHKSSWRHGRHLFTVLSSRDIVAHLALPVCFATLIAIFVAVFNHGVECGAFGSSVPLLRVASLPFLVTSPVLALLLVFRTNASYGRFEEARKIWGMSVIKTRDFVRQALSWIRSPVDAGRVECLVRHVKAYSFALKDHLTEGDTLRAELEGVLEAYEIEPVMNSAHRPNYIMQVMSEIIACVEVSEWEKITLDGSISVFHYNAGACERIFNTPIPVAFTRLTSRFLIVWHCALPFGLWDVCGWMTIPVAFFSALSLFYIEEVGVLIEEPFWVLALEAYSRGISASLDGITAAHRDICQSKHHSLRSSKEHVVITFEGSNRDITTPAFSTCLWDGRVQDSSDFSKPSVDVSKVSVDSTPLFCSETRKYPSCRGGAQS</sequence>
<dbReference type="PANTHER" id="PTHR33281:SF19">
    <property type="entry name" value="VOLTAGE-DEPENDENT ANION CHANNEL-FORMING PROTEIN YNEE"/>
    <property type="match status" value="1"/>
</dbReference>
<keyword evidence="2" id="KW-0813">Transport</keyword>
<organism evidence="9 10">
    <name type="scientific">Ceratodon purpureus</name>
    <name type="common">Fire moss</name>
    <name type="synonym">Dicranum purpureum</name>
    <dbReference type="NCBI Taxonomy" id="3225"/>
    <lineage>
        <taxon>Eukaryota</taxon>
        <taxon>Viridiplantae</taxon>
        <taxon>Streptophyta</taxon>
        <taxon>Embryophyta</taxon>
        <taxon>Bryophyta</taxon>
        <taxon>Bryophytina</taxon>
        <taxon>Bryopsida</taxon>
        <taxon>Dicranidae</taxon>
        <taxon>Pseudoditrichales</taxon>
        <taxon>Ditrichaceae</taxon>
        <taxon>Ceratodon</taxon>
    </lineage>
</organism>
<evidence type="ECO:0000256" key="4">
    <source>
        <dbReference type="ARBA" id="ARBA00022692"/>
    </source>
</evidence>
<evidence type="ECO:0000256" key="8">
    <source>
        <dbReference type="SAM" id="Phobius"/>
    </source>
</evidence>
<evidence type="ECO:0000256" key="1">
    <source>
        <dbReference type="ARBA" id="ARBA00004651"/>
    </source>
</evidence>
<proteinExistence type="predicted"/>
<dbReference type="GO" id="GO:0005254">
    <property type="term" value="F:chloride channel activity"/>
    <property type="evidence" value="ECO:0007669"/>
    <property type="project" value="InterPro"/>
</dbReference>
<evidence type="ECO:0000313" key="9">
    <source>
        <dbReference type="EMBL" id="KAG0556416.1"/>
    </source>
</evidence>
<comment type="subcellular location">
    <subcellularLocation>
        <location evidence="1">Cell membrane</location>
        <topology evidence="1">Multi-pass membrane protein</topology>
    </subcellularLocation>
</comment>
<reference evidence="9 10" key="1">
    <citation type="submission" date="2020-06" db="EMBL/GenBank/DDBJ databases">
        <title>WGS assembly of Ceratodon purpureus strain R40.</title>
        <authorList>
            <person name="Carey S.B."/>
            <person name="Jenkins J."/>
            <person name="Shu S."/>
            <person name="Lovell J.T."/>
            <person name="Sreedasyam A."/>
            <person name="Maumus F."/>
            <person name="Tiley G.P."/>
            <person name="Fernandez-Pozo N."/>
            <person name="Barry K."/>
            <person name="Chen C."/>
            <person name="Wang M."/>
            <person name="Lipzen A."/>
            <person name="Daum C."/>
            <person name="Saski C.A."/>
            <person name="Payton A.C."/>
            <person name="Mcbreen J.C."/>
            <person name="Conrad R.E."/>
            <person name="Kollar L.M."/>
            <person name="Olsson S."/>
            <person name="Huttunen S."/>
            <person name="Landis J.B."/>
            <person name="Wickett N.J."/>
            <person name="Johnson M.G."/>
            <person name="Rensing S.A."/>
            <person name="Grimwood J."/>
            <person name="Schmutz J."/>
            <person name="Mcdaniel S.F."/>
        </authorList>
    </citation>
    <scope>NUCLEOTIDE SEQUENCE [LARGE SCALE GENOMIC DNA]</scope>
    <source>
        <strain evidence="9 10">R40</strain>
    </source>
</reference>
<keyword evidence="10" id="KW-1185">Reference proteome</keyword>
<feature type="transmembrane region" description="Helical" evidence="8">
    <location>
        <begin position="70"/>
        <end position="91"/>
    </location>
</feature>
<keyword evidence="3" id="KW-1003">Cell membrane</keyword>
<evidence type="ECO:0000256" key="7">
    <source>
        <dbReference type="ARBA" id="ARBA00023136"/>
    </source>
</evidence>
<evidence type="ECO:0000256" key="2">
    <source>
        <dbReference type="ARBA" id="ARBA00022448"/>
    </source>
</evidence>
<dbReference type="PANTHER" id="PTHR33281">
    <property type="entry name" value="UPF0187 PROTEIN YNEE"/>
    <property type="match status" value="1"/>
</dbReference>
<protein>
    <submittedName>
        <fullName evidence="9">Uncharacterized protein</fullName>
    </submittedName>
</protein>
<evidence type="ECO:0000256" key="3">
    <source>
        <dbReference type="ARBA" id="ARBA00022475"/>
    </source>
</evidence>